<dbReference type="GeneID" id="93357088"/>
<comment type="caution">
    <text evidence="2">The sequence shown here is derived from an EMBL/GenBank/DDBJ whole genome shotgun (WGS) entry which is preliminary data.</text>
</comment>
<keyword evidence="1" id="KW-0472">Membrane</keyword>
<feature type="transmembrane region" description="Helical" evidence="1">
    <location>
        <begin position="62"/>
        <end position="82"/>
    </location>
</feature>
<evidence type="ECO:0000313" key="3">
    <source>
        <dbReference type="Proteomes" id="UP000530850"/>
    </source>
</evidence>
<keyword evidence="1" id="KW-0812">Transmembrane</keyword>
<evidence type="ECO:0000313" key="2">
    <source>
        <dbReference type="EMBL" id="MBB3170253.1"/>
    </source>
</evidence>
<gene>
    <name evidence="2" type="ORF">FHR31_000033</name>
</gene>
<dbReference type="AlphaFoldDB" id="A0A7W5GPL7"/>
<organism evidence="2 3">
    <name type="scientific">Parvibacter caecicola</name>
    <dbReference type="NCBI Taxonomy" id="747645"/>
    <lineage>
        <taxon>Bacteria</taxon>
        <taxon>Bacillati</taxon>
        <taxon>Actinomycetota</taxon>
        <taxon>Coriobacteriia</taxon>
        <taxon>Coriobacteriales</taxon>
        <taxon>Coriobacteriaceae</taxon>
        <taxon>Parvibacter</taxon>
    </lineage>
</organism>
<accession>A0A7W5GPL7</accession>
<evidence type="ECO:0000256" key="1">
    <source>
        <dbReference type="SAM" id="Phobius"/>
    </source>
</evidence>
<dbReference type="Proteomes" id="UP000530850">
    <property type="component" value="Unassembled WGS sequence"/>
</dbReference>
<sequence length="122" mass="12655">MILGGFACFFVRIGIGEKAMFCKKCGTKVEEGAWLCCGCGAQVGGRPVNAQADEEGNPSKKVVLIVGAVVIAVLLALLQLHICDLCGKLFFGEPSSLFGQGTLCSDCGSGKTLMQGLSSMFA</sequence>
<keyword evidence="1" id="KW-1133">Transmembrane helix</keyword>
<protein>
    <recommendedName>
        <fullName evidence="4">Zinc-ribbon domain-containing protein</fullName>
    </recommendedName>
</protein>
<name>A0A7W5GPL7_9ACTN</name>
<dbReference type="RefSeq" id="WP_148041107.1">
    <property type="nucleotide sequence ID" value="NZ_JANJZF010000002.1"/>
</dbReference>
<reference evidence="2 3" key="1">
    <citation type="submission" date="2020-08" db="EMBL/GenBank/DDBJ databases">
        <title>Sequencing the genomes of 1000 actinobacteria strains.</title>
        <authorList>
            <person name="Klenk H.-P."/>
        </authorList>
    </citation>
    <scope>NUCLEOTIDE SEQUENCE [LARGE SCALE GENOMIC DNA]</scope>
    <source>
        <strain evidence="2 3">DSM 22242</strain>
    </source>
</reference>
<proteinExistence type="predicted"/>
<dbReference type="EMBL" id="JACHYA010000001">
    <property type="protein sequence ID" value="MBB3170253.1"/>
    <property type="molecule type" value="Genomic_DNA"/>
</dbReference>
<evidence type="ECO:0008006" key="4">
    <source>
        <dbReference type="Google" id="ProtNLM"/>
    </source>
</evidence>